<dbReference type="HOGENOM" id="CLU_1612871_0_0_1"/>
<dbReference type="EMBL" id="ACPB03014665">
    <property type="status" value="NOT_ANNOTATED_CDS"/>
    <property type="molecule type" value="Genomic_DNA"/>
</dbReference>
<dbReference type="InterPro" id="IPR027992">
    <property type="entry name" value="tRNA_bind_dom"/>
</dbReference>
<dbReference type="AlphaFoldDB" id="T1HKX9"/>
<name>T1HKX9_RHOPR</name>
<dbReference type="PANTHER" id="PTHR10925">
    <property type="entry name" value="N-ACETYLTRANSFERASE 10"/>
    <property type="match status" value="1"/>
</dbReference>
<evidence type="ECO:0000313" key="3">
    <source>
        <dbReference type="Proteomes" id="UP000015103"/>
    </source>
</evidence>
<protein>
    <submittedName>
        <fullName evidence="2">tRNA_bind_2 domain-containing protein</fullName>
    </submittedName>
</protein>
<dbReference type="VEuPathDB" id="VectorBase:RPRC004703"/>
<dbReference type="eggNOG" id="KOG2036">
    <property type="taxonomic scope" value="Eukaryota"/>
</dbReference>
<evidence type="ECO:0000313" key="2">
    <source>
        <dbReference type="EnsemblMetazoa" id="RPRC004703-PA"/>
    </source>
</evidence>
<sequence>MAAVRASCLKKEELDSHITKYDLKRLELYCSNVADYHLIMDLMPTLAKLFFLDHFGHIKCTAIQLALLVGVGLQHKTVDEVSKELDLPVSQLLGLQIRLIKKIYQAIMNVVEDSVEQILGFSQNSNAALNAESTSIQDLNEELDKADKFSKREKPNQKRVFLVEN</sequence>
<dbReference type="GO" id="GO:1904812">
    <property type="term" value="P:rRNA acetylation involved in maturation of SSU-rRNA"/>
    <property type="evidence" value="ECO:0007669"/>
    <property type="project" value="TreeGrafter"/>
</dbReference>
<dbReference type="GO" id="GO:1990883">
    <property type="term" value="F:18S rRNA cytidine N-acetyltransferase activity"/>
    <property type="evidence" value="ECO:0007669"/>
    <property type="project" value="TreeGrafter"/>
</dbReference>
<dbReference type="InterPro" id="IPR032672">
    <property type="entry name" value="TmcA/NAT10/Kre33"/>
</dbReference>
<dbReference type="InParanoid" id="T1HKX9"/>
<keyword evidence="3" id="KW-1185">Reference proteome</keyword>
<dbReference type="STRING" id="13249.T1HKX9"/>
<dbReference type="Pfam" id="PF13725">
    <property type="entry name" value="tRNA_bind_2"/>
    <property type="match status" value="1"/>
</dbReference>
<dbReference type="GO" id="GO:0005730">
    <property type="term" value="C:nucleolus"/>
    <property type="evidence" value="ECO:0007669"/>
    <property type="project" value="TreeGrafter"/>
</dbReference>
<dbReference type="PANTHER" id="PTHR10925:SF5">
    <property type="entry name" value="RNA CYTIDINE ACETYLTRANSFERASE"/>
    <property type="match status" value="1"/>
</dbReference>
<feature type="domain" description="Possible tRNA binding" evidence="1">
    <location>
        <begin position="6"/>
        <end position="159"/>
    </location>
</feature>
<evidence type="ECO:0000259" key="1">
    <source>
        <dbReference type="Pfam" id="PF13725"/>
    </source>
</evidence>
<dbReference type="GO" id="GO:0030686">
    <property type="term" value="C:90S preribosome"/>
    <property type="evidence" value="ECO:0007669"/>
    <property type="project" value="TreeGrafter"/>
</dbReference>
<proteinExistence type="predicted"/>
<dbReference type="EnsemblMetazoa" id="RPRC004703-RA">
    <property type="protein sequence ID" value="RPRC004703-PA"/>
    <property type="gene ID" value="RPRC004703"/>
</dbReference>
<accession>T1HKX9</accession>
<organism evidence="2 3">
    <name type="scientific">Rhodnius prolixus</name>
    <name type="common">Triatomid bug</name>
    <dbReference type="NCBI Taxonomy" id="13249"/>
    <lineage>
        <taxon>Eukaryota</taxon>
        <taxon>Metazoa</taxon>
        <taxon>Ecdysozoa</taxon>
        <taxon>Arthropoda</taxon>
        <taxon>Hexapoda</taxon>
        <taxon>Insecta</taxon>
        <taxon>Pterygota</taxon>
        <taxon>Neoptera</taxon>
        <taxon>Paraneoptera</taxon>
        <taxon>Hemiptera</taxon>
        <taxon>Heteroptera</taxon>
        <taxon>Panheteroptera</taxon>
        <taxon>Cimicomorpha</taxon>
        <taxon>Reduviidae</taxon>
        <taxon>Triatominae</taxon>
        <taxon>Rhodnius</taxon>
    </lineage>
</organism>
<dbReference type="GO" id="GO:0000049">
    <property type="term" value="F:tRNA binding"/>
    <property type="evidence" value="ECO:0007669"/>
    <property type="project" value="TreeGrafter"/>
</dbReference>
<dbReference type="Proteomes" id="UP000015103">
    <property type="component" value="Unassembled WGS sequence"/>
</dbReference>
<reference evidence="2" key="1">
    <citation type="submission" date="2015-05" db="UniProtKB">
        <authorList>
            <consortium name="EnsemblMetazoa"/>
        </authorList>
    </citation>
    <scope>IDENTIFICATION</scope>
</reference>